<dbReference type="AlphaFoldDB" id="A0A4R2N3C3"/>
<name>A0A4R2N3C3_9BURK</name>
<feature type="transmembrane region" description="Helical" evidence="6">
    <location>
        <begin position="6"/>
        <end position="23"/>
    </location>
</feature>
<evidence type="ECO:0000256" key="6">
    <source>
        <dbReference type="SAM" id="Phobius"/>
    </source>
</evidence>
<keyword evidence="8" id="KW-1185">Reference proteome</keyword>
<keyword evidence="3 6" id="KW-0812">Transmembrane</keyword>
<dbReference type="Pfam" id="PF02690">
    <property type="entry name" value="Na_Pi_cotrans"/>
    <property type="match status" value="2"/>
</dbReference>
<evidence type="ECO:0000313" key="7">
    <source>
        <dbReference type="EMBL" id="TCP14416.1"/>
    </source>
</evidence>
<feature type="transmembrane region" description="Helical" evidence="6">
    <location>
        <begin position="135"/>
        <end position="155"/>
    </location>
</feature>
<dbReference type="OrthoDB" id="5786928at2"/>
<comment type="subcellular location">
    <subcellularLocation>
        <location evidence="1">Cell membrane</location>
        <topology evidence="1">Multi-pass membrane protein</topology>
    </subcellularLocation>
</comment>
<keyword evidence="2" id="KW-1003">Cell membrane</keyword>
<reference evidence="7 8" key="1">
    <citation type="submission" date="2019-03" db="EMBL/GenBank/DDBJ databases">
        <title>Genomic Encyclopedia of Type Strains, Phase IV (KMG-IV): sequencing the most valuable type-strain genomes for metagenomic binning, comparative biology and taxonomic classification.</title>
        <authorList>
            <person name="Goeker M."/>
        </authorList>
    </citation>
    <scope>NUCLEOTIDE SEQUENCE [LARGE SCALE GENOMIC DNA]</scope>
    <source>
        <strain evidence="7 8">DSM 1837</strain>
    </source>
</reference>
<dbReference type="EMBL" id="SLXH01000030">
    <property type="protein sequence ID" value="TCP14416.1"/>
    <property type="molecule type" value="Genomic_DNA"/>
</dbReference>
<feature type="transmembrane region" description="Helical" evidence="6">
    <location>
        <begin position="176"/>
        <end position="201"/>
    </location>
</feature>
<dbReference type="GO" id="GO:0005436">
    <property type="term" value="F:sodium:phosphate symporter activity"/>
    <property type="evidence" value="ECO:0007669"/>
    <property type="project" value="InterPro"/>
</dbReference>
<feature type="transmembrane region" description="Helical" evidence="6">
    <location>
        <begin position="283"/>
        <end position="305"/>
    </location>
</feature>
<evidence type="ECO:0000256" key="4">
    <source>
        <dbReference type="ARBA" id="ARBA00022989"/>
    </source>
</evidence>
<accession>A0A4R2N3C3</accession>
<dbReference type="Proteomes" id="UP000295182">
    <property type="component" value="Unassembled WGS sequence"/>
</dbReference>
<dbReference type="RefSeq" id="WP_119014120.1">
    <property type="nucleotide sequence ID" value="NZ_QXNC01000028.1"/>
</dbReference>
<organism evidence="7 8">
    <name type="scientific">Simplicispira metamorpha</name>
    <dbReference type="NCBI Taxonomy" id="80881"/>
    <lineage>
        <taxon>Bacteria</taxon>
        <taxon>Pseudomonadati</taxon>
        <taxon>Pseudomonadota</taxon>
        <taxon>Betaproteobacteria</taxon>
        <taxon>Burkholderiales</taxon>
        <taxon>Comamonadaceae</taxon>
        <taxon>Simplicispira</taxon>
    </lineage>
</organism>
<feature type="transmembrane region" description="Helical" evidence="6">
    <location>
        <begin position="35"/>
        <end position="59"/>
    </location>
</feature>
<evidence type="ECO:0000256" key="1">
    <source>
        <dbReference type="ARBA" id="ARBA00004651"/>
    </source>
</evidence>
<evidence type="ECO:0000256" key="5">
    <source>
        <dbReference type="ARBA" id="ARBA00023136"/>
    </source>
</evidence>
<dbReference type="NCBIfam" id="NF037997">
    <property type="entry name" value="Na_Pi_symport"/>
    <property type="match status" value="1"/>
</dbReference>
<dbReference type="GO" id="GO:0044341">
    <property type="term" value="P:sodium-dependent phosphate transport"/>
    <property type="evidence" value="ECO:0007669"/>
    <property type="project" value="InterPro"/>
</dbReference>
<feature type="transmembrane region" description="Helical" evidence="6">
    <location>
        <begin position="97"/>
        <end position="123"/>
    </location>
</feature>
<dbReference type="InterPro" id="IPR003841">
    <property type="entry name" value="Na/Pi_transpt"/>
</dbReference>
<comment type="caution">
    <text evidence="7">The sequence shown here is derived from an EMBL/GenBank/DDBJ whole genome shotgun (WGS) entry which is preliminary data.</text>
</comment>
<dbReference type="PANTHER" id="PTHR10010">
    <property type="entry name" value="SOLUTE CARRIER FAMILY 34 SODIUM PHOSPHATE , MEMBER 2-RELATED"/>
    <property type="match status" value="1"/>
</dbReference>
<proteinExistence type="predicted"/>
<evidence type="ECO:0000313" key="8">
    <source>
        <dbReference type="Proteomes" id="UP000295182"/>
    </source>
</evidence>
<feature type="transmembrane region" description="Helical" evidence="6">
    <location>
        <begin position="213"/>
        <end position="231"/>
    </location>
</feature>
<dbReference type="GO" id="GO:0005886">
    <property type="term" value="C:plasma membrane"/>
    <property type="evidence" value="ECO:0007669"/>
    <property type="project" value="UniProtKB-SubCell"/>
</dbReference>
<protein>
    <submittedName>
        <fullName evidence="7">Phosphate:Na+ symporter</fullName>
    </submittedName>
</protein>
<keyword evidence="5 6" id="KW-0472">Membrane</keyword>
<sequence>MLAEMISAMLAGLGLFFVGVKFIGSHFKQMSGRGFRLLVARAVARPWQSVLLGVVAGALTQSTNAVTFILTSMNAAGLISVRQAIPIVTWANVGTSALVLVATVDIHIPVLLLLGGVGLAFYLDVEKSSRWRHPAGALLGIALLFLGLQFIKNGAAPLRELQEVRLWLQLAGQYGVLLFLAGAAITLVLQSSATVSVIAVAMTHIGLLSMEQTAIVIYGAGAGSAASLWLMTTNLHGTGRQLALLQIGFKLIAALLMVLLLVLEHALGVPLVLALVRQVSEQVSLQAAWVFLLYQVVGALAVTVLGQRLVRWLHQLSPPSVQETLSQPQYLYEQALDDAETALDLVEKEQLRLLGHLPDYLSHIDAARGVAPVAVRVGDRAVAGKVDEFLAVLMHNGQDRQGLDRMLNLQARNRLLHDLRDGLVQLDESLQATRALDSVGGPVQAVVQRMGEAMHFLLLTLHDGAQTCAAQDLALLQALASDRSDTMSQLRQKALQEAAHASQTTLAALFGATTVFERLVWLVRGYTQLLPQQPALKD</sequence>
<gene>
    <name evidence="7" type="ORF">EV674_1302</name>
</gene>
<evidence type="ECO:0000256" key="3">
    <source>
        <dbReference type="ARBA" id="ARBA00022692"/>
    </source>
</evidence>
<evidence type="ECO:0000256" key="2">
    <source>
        <dbReference type="ARBA" id="ARBA00022475"/>
    </source>
</evidence>
<keyword evidence="4 6" id="KW-1133">Transmembrane helix</keyword>
<dbReference type="PANTHER" id="PTHR10010:SF46">
    <property type="entry name" value="SODIUM-DEPENDENT PHOSPHATE TRANSPORT PROTEIN 2B"/>
    <property type="match status" value="1"/>
</dbReference>